<name>A0A4Y2R3S1_ARAVE</name>
<reference evidence="1 2" key="1">
    <citation type="journal article" date="2019" name="Sci. Rep.">
        <title>Orb-weaving spider Araneus ventricosus genome elucidates the spidroin gene catalogue.</title>
        <authorList>
            <person name="Kono N."/>
            <person name="Nakamura H."/>
            <person name="Ohtoshi R."/>
            <person name="Moran D.A.P."/>
            <person name="Shinohara A."/>
            <person name="Yoshida Y."/>
            <person name="Fujiwara M."/>
            <person name="Mori M."/>
            <person name="Tomita M."/>
            <person name="Arakawa K."/>
        </authorList>
    </citation>
    <scope>NUCLEOTIDE SEQUENCE [LARGE SCALE GENOMIC DNA]</scope>
</reference>
<dbReference type="Proteomes" id="UP000499080">
    <property type="component" value="Unassembled WGS sequence"/>
</dbReference>
<sequence length="108" mass="12148">MTQMIYRSFQKEMNPLLRDYISESAILNRNHDAEESANYSADHKSESTDSQIRIPRIHSFWSESDPAAPFEESIRWIVPEVNDSSLGNSGSCTSCGIAKRAVANVILQ</sequence>
<comment type="caution">
    <text evidence="1">The sequence shown here is derived from an EMBL/GenBank/DDBJ whole genome shotgun (WGS) entry which is preliminary data.</text>
</comment>
<organism evidence="1 2">
    <name type="scientific">Araneus ventricosus</name>
    <name type="common">Orbweaver spider</name>
    <name type="synonym">Epeira ventricosa</name>
    <dbReference type="NCBI Taxonomy" id="182803"/>
    <lineage>
        <taxon>Eukaryota</taxon>
        <taxon>Metazoa</taxon>
        <taxon>Ecdysozoa</taxon>
        <taxon>Arthropoda</taxon>
        <taxon>Chelicerata</taxon>
        <taxon>Arachnida</taxon>
        <taxon>Araneae</taxon>
        <taxon>Araneomorphae</taxon>
        <taxon>Entelegynae</taxon>
        <taxon>Araneoidea</taxon>
        <taxon>Araneidae</taxon>
        <taxon>Araneus</taxon>
    </lineage>
</organism>
<gene>
    <name evidence="1" type="ORF">AVEN_206112_1</name>
</gene>
<proteinExistence type="predicted"/>
<protein>
    <submittedName>
        <fullName evidence="1">Uncharacterized protein</fullName>
    </submittedName>
</protein>
<dbReference type="EMBL" id="BGPR01015711">
    <property type="protein sequence ID" value="GBN70324.1"/>
    <property type="molecule type" value="Genomic_DNA"/>
</dbReference>
<evidence type="ECO:0000313" key="2">
    <source>
        <dbReference type="Proteomes" id="UP000499080"/>
    </source>
</evidence>
<accession>A0A4Y2R3S1</accession>
<evidence type="ECO:0000313" key="1">
    <source>
        <dbReference type="EMBL" id="GBN70324.1"/>
    </source>
</evidence>
<keyword evidence="2" id="KW-1185">Reference proteome</keyword>
<dbReference type="AlphaFoldDB" id="A0A4Y2R3S1"/>